<organism evidence="3 4">
    <name type="scientific">Lasiosphaeria hispida</name>
    <dbReference type="NCBI Taxonomy" id="260671"/>
    <lineage>
        <taxon>Eukaryota</taxon>
        <taxon>Fungi</taxon>
        <taxon>Dikarya</taxon>
        <taxon>Ascomycota</taxon>
        <taxon>Pezizomycotina</taxon>
        <taxon>Sordariomycetes</taxon>
        <taxon>Sordariomycetidae</taxon>
        <taxon>Sordariales</taxon>
        <taxon>Lasiosphaeriaceae</taxon>
        <taxon>Lasiosphaeria</taxon>
    </lineage>
</organism>
<dbReference type="Proteomes" id="UP001275084">
    <property type="component" value="Unassembled WGS sequence"/>
</dbReference>
<name>A0AAJ0MIL2_9PEZI</name>
<evidence type="ECO:0000313" key="3">
    <source>
        <dbReference type="EMBL" id="KAK3360142.1"/>
    </source>
</evidence>
<keyword evidence="2" id="KW-0732">Signal</keyword>
<proteinExistence type="predicted"/>
<feature type="chain" id="PRO_5042560378" evidence="2">
    <location>
        <begin position="18"/>
        <end position="130"/>
    </location>
</feature>
<feature type="region of interest" description="Disordered" evidence="1">
    <location>
        <begin position="99"/>
        <end position="130"/>
    </location>
</feature>
<dbReference type="AlphaFoldDB" id="A0AAJ0MIL2"/>
<protein>
    <submittedName>
        <fullName evidence="3">Uncharacterized protein</fullName>
    </submittedName>
</protein>
<keyword evidence="4" id="KW-1185">Reference proteome</keyword>
<comment type="caution">
    <text evidence="3">The sequence shown here is derived from an EMBL/GenBank/DDBJ whole genome shotgun (WGS) entry which is preliminary data.</text>
</comment>
<dbReference type="EMBL" id="JAUIQD010000002">
    <property type="protein sequence ID" value="KAK3360142.1"/>
    <property type="molecule type" value="Genomic_DNA"/>
</dbReference>
<evidence type="ECO:0000313" key="4">
    <source>
        <dbReference type="Proteomes" id="UP001275084"/>
    </source>
</evidence>
<reference evidence="3" key="2">
    <citation type="submission" date="2023-06" db="EMBL/GenBank/DDBJ databases">
        <authorList>
            <consortium name="Lawrence Berkeley National Laboratory"/>
            <person name="Haridas S."/>
            <person name="Hensen N."/>
            <person name="Bonometti L."/>
            <person name="Westerberg I."/>
            <person name="Brannstrom I.O."/>
            <person name="Guillou S."/>
            <person name="Cros-Aarteil S."/>
            <person name="Calhoun S."/>
            <person name="Kuo A."/>
            <person name="Mondo S."/>
            <person name="Pangilinan J."/>
            <person name="Riley R."/>
            <person name="Labutti K."/>
            <person name="Andreopoulos B."/>
            <person name="Lipzen A."/>
            <person name="Chen C."/>
            <person name="Yanf M."/>
            <person name="Daum C."/>
            <person name="Ng V."/>
            <person name="Clum A."/>
            <person name="Steindorff A."/>
            <person name="Ohm R."/>
            <person name="Martin F."/>
            <person name="Silar P."/>
            <person name="Natvig D."/>
            <person name="Lalanne C."/>
            <person name="Gautier V."/>
            <person name="Ament-Velasquez S.L."/>
            <person name="Kruys A."/>
            <person name="Hutchinson M.I."/>
            <person name="Powell A.J."/>
            <person name="Barry K."/>
            <person name="Miller A.N."/>
            <person name="Grigoriev I.V."/>
            <person name="Debuchy R."/>
            <person name="Gladieux P."/>
            <person name="Thoren M.H."/>
            <person name="Johannesson H."/>
        </authorList>
    </citation>
    <scope>NUCLEOTIDE SEQUENCE</scope>
    <source>
        <strain evidence="3">CBS 955.72</strain>
    </source>
</reference>
<evidence type="ECO:0000256" key="1">
    <source>
        <dbReference type="SAM" id="MobiDB-lite"/>
    </source>
</evidence>
<evidence type="ECO:0000256" key="2">
    <source>
        <dbReference type="SAM" id="SignalP"/>
    </source>
</evidence>
<accession>A0AAJ0MIL2</accession>
<gene>
    <name evidence="3" type="ORF">B0T25DRAFT_121943</name>
</gene>
<sequence>MRRRWCLGLLTFHAAAATAPVGVEEVSLTGVWRQGCGRGSILEVMAQRFHRATLQVLAAPHCSPRVSFQSSGLRGLLPPLPSTVNSPSEYARARGIVASQQPGRERETARGPAVGQLLYGAFESGPDPRA</sequence>
<feature type="signal peptide" evidence="2">
    <location>
        <begin position="1"/>
        <end position="17"/>
    </location>
</feature>
<reference evidence="3" key="1">
    <citation type="journal article" date="2023" name="Mol. Phylogenet. Evol.">
        <title>Genome-scale phylogeny and comparative genomics of the fungal order Sordariales.</title>
        <authorList>
            <person name="Hensen N."/>
            <person name="Bonometti L."/>
            <person name="Westerberg I."/>
            <person name="Brannstrom I.O."/>
            <person name="Guillou S."/>
            <person name="Cros-Aarteil S."/>
            <person name="Calhoun S."/>
            <person name="Haridas S."/>
            <person name="Kuo A."/>
            <person name="Mondo S."/>
            <person name="Pangilinan J."/>
            <person name="Riley R."/>
            <person name="LaButti K."/>
            <person name="Andreopoulos B."/>
            <person name="Lipzen A."/>
            <person name="Chen C."/>
            <person name="Yan M."/>
            <person name="Daum C."/>
            <person name="Ng V."/>
            <person name="Clum A."/>
            <person name="Steindorff A."/>
            <person name="Ohm R.A."/>
            <person name="Martin F."/>
            <person name="Silar P."/>
            <person name="Natvig D.O."/>
            <person name="Lalanne C."/>
            <person name="Gautier V."/>
            <person name="Ament-Velasquez S.L."/>
            <person name="Kruys A."/>
            <person name="Hutchinson M.I."/>
            <person name="Powell A.J."/>
            <person name="Barry K."/>
            <person name="Miller A.N."/>
            <person name="Grigoriev I.V."/>
            <person name="Debuchy R."/>
            <person name="Gladieux P."/>
            <person name="Hiltunen Thoren M."/>
            <person name="Johannesson H."/>
        </authorList>
    </citation>
    <scope>NUCLEOTIDE SEQUENCE</scope>
    <source>
        <strain evidence="3">CBS 955.72</strain>
    </source>
</reference>